<feature type="transmembrane region" description="Helical" evidence="1">
    <location>
        <begin position="20"/>
        <end position="38"/>
    </location>
</feature>
<dbReference type="Gene3D" id="3.10.350.10">
    <property type="entry name" value="LysM domain"/>
    <property type="match status" value="1"/>
</dbReference>
<name>A0A921FU67_9BIFI</name>
<dbReference type="SUPFAM" id="SSF54106">
    <property type="entry name" value="LysM domain"/>
    <property type="match status" value="1"/>
</dbReference>
<keyword evidence="1" id="KW-1133">Transmembrane helix</keyword>
<comment type="caution">
    <text evidence="3">The sequence shown here is derived from an EMBL/GenBank/DDBJ whole genome shotgun (WGS) entry which is preliminary data.</text>
</comment>
<feature type="domain" description="LysM" evidence="2">
    <location>
        <begin position="59"/>
        <end position="109"/>
    </location>
</feature>
<reference evidence="3" key="1">
    <citation type="journal article" date="2021" name="PeerJ">
        <title>Extensive microbial diversity within the chicken gut microbiome revealed by metagenomics and culture.</title>
        <authorList>
            <person name="Gilroy R."/>
            <person name="Ravi A."/>
            <person name="Getino M."/>
            <person name="Pursley I."/>
            <person name="Horton D.L."/>
            <person name="Alikhan N.F."/>
            <person name="Baker D."/>
            <person name="Gharbi K."/>
            <person name="Hall N."/>
            <person name="Watson M."/>
            <person name="Adriaenssens E.M."/>
            <person name="Foster-Nyarko E."/>
            <person name="Jarju S."/>
            <person name="Secka A."/>
            <person name="Antonio M."/>
            <person name="Oren A."/>
            <person name="Chaudhuri R.R."/>
            <person name="La Ragione R."/>
            <person name="Hildebrand F."/>
            <person name="Pallen M.J."/>
        </authorList>
    </citation>
    <scope>NUCLEOTIDE SEQUENCE</scope>
    <source>
        <strain evidence="3">578</strain>
    </source>
</reference>
<organism evidence="3 4">
    <name type="scientific">Aeriscardovia aeriphila</name>
    <dbReference type="NCBI Taxonomy" id="218139"/>
    <lineage>
        <taxon>Bacteria</taxon>
        <taxon>Bacillati</taxon>
        <taxon>Actinomycetota</taxon>
        <taxon>Actinomycetes</taxon>
        <taxon>Bifidobacteriales</taxon>
        <taxon>Bifidobacteriaceae</taxon>
        <taxon>Aeriscardovia</taxon>
    </lineage>
</organism>
<keyword evidence="1" id="KW-0472">Membrane</keyword>
<dbReference type="Pfam" id="PF01476">
    <property type="entry name" value="LysM"/>
    <property type="match status" value="1"/>
</dbReference>
<gene>
    <name evidence="3" type="ORF">K8U78_03495</name>
</gene>
<dbReference type="InterPro" id="IPR018392">
    <property type="entry name" value="LysM"/>
</dbReference>
<dbReference type="SMART" id="SM00257">
    <property type="entry name" value="LysM"/>
    <property type="match status" value="1"/>
</dbReference>
<dbReference type="EMBL" id="DYWK01000006">
    <property type="protein sequence ID" value="HJF18205.1"/>
    <property type="molecule type" value="Genomic_DNA"/>
</dbReference>
<evidence type="ECO:0000259" key="2">
    <source>
        <dbReference type="PROSITE" id="PS51782"/>
    </source>
</evidence>
<proteinExistence type="predicted"/>
<accession>A0A921FU67</accession>
<dbReference type="AlphaFoldDB" id="A0A921FU67"/>
<sequence>MMDRVQNIADENDFRHHLQGSYWAGLAAVFLVSVLAFVTPSVQASQPDFVAQLQQEPTVTITVQQGDTLSSIAQHYMQSIPSITERTQRIMLLNNMHNSTLIAGQTLGIPQE</sequence>
<reference evidence="3" key="2">
    <citation type="submission" date="2021-09" db="EMBL/GenBank/DDBJ databases">
        <authorList>
            <person name="Gilroy R."/>
        </authorList>
    </citation>
    <scope>NUCLEOTIDE SEQUENCE</scope>
    <source>
        <strain evidence="3">578</strain>
    </source>
</reference>
<evidence type="ECO:0000256" key="1">
    <source>
        <dbReference type="SAM" id="Phobius"/>
    </source>
</evidence>
<dbReference type="PROSITE" id="PS51782">
    <property type="entry name" value="LYSM"/>
    <property type="match status" value="1"/>
</dbReference>
<keyword evidence="1" id="KW-0812">Transmembrane</keyword>
<protein>
    <submittedName>
        <fullName evidence="3">LysM peptidoglycan-binding domain-containing protein</fullName>
    </submittedName>
</protein>
<dbReference type="CDD" id="cd00118">
    <property type="entry name" value="LysM"/>
    <property type="match status" value="1"/>
</dbReference>
<dbReference type="Proteomes" id="UP000715651">
    <property type="component" value="Unassembled WGS sequence"/>
</dbReference>
<evidence type="ECO:0000313" key="3">
    <source>
        <dbReference type="EMBL" id="HJF18205.1"/>
    </source>
</evidence>
<dbReference type="InterPro" id="IPR036779">
    <property type="entry name" value="LysM_dom_sf"/>
</dbReference>
<evidence type="ECO:0000313" key="4">
    <source>
        <dbReference type="Proteomes" id="UP000715651"/>
    </source>
</evidence>